<accession>G1SZ32</accession>
<evidence type="ECO:0000313" key="8">
    <source>
        <dbReference type="Proteomes" id="UP000001811"/>
    </source>
</evidence>
<evidence type="ECO:0000256" key="5">
    <source>
        <dbReference type="SAM" id="MobiDB-lite"/>
    </source>
</evidence>
<keyword evidence="8" id="KW-1185">Reference proteome</keyword>
<evidence type="ECO:0000256" key="2">
    <source>
        <dbReference type="ARBA" id="ARBA00022771"/>
    </source>
</evidence>
<dbReference type="InterPro" id="IPR043136">
    <property type="entry name" value="B30.2/SPRY_sf"/>
</dbReference>
<organism evidence="7 8">
    <name type="scientific">Oryctolagus cuniculus</name>
    <name type="common">Rabbit</name>
    <dbReference type="NCBI Taxonomy" id="9986"/>
    <lineage>
        <taxon>Eukaryota</taxon>
        <taxon>Metazoa</taxon>
        <taxon>Chordata</taxon>
        <taxon>Craniata</taxon>
        <taxon>Vertebrata</taxon>
        <taxon>Euteleostomi</taxon>
        <taxon>Mammalia</taxon>
        <taxon>Eutheria</taxon>
        <taxon>Euarchontoglires</taxon>
        <taxon>Glires</taxon>
        <taxon>Lagomorpha</taxon>
        <taxon>Leporidae</taxon>
        <taxon>Oryctolagus</taxon>
    </lineage>
</organism>
<dbReference type="eggNOG" id="KOG2177">
    <property type="taxonomic scope" value="Eukaryota"/>
</dbReference>
<dbReference type="PANTHER" id="PTHR25465:SF14">
    <property type="entry name" value="E3 UBIQUITIN-PROTEIN LIGASE TRIM65"/>
    <property type="match status" value="1"/>
</dbReference>
<dbReference type="GO" id="GO:0008270">
    <property type="term" value="F:zinc ion binding"/>
    <property type="evidence" value="ECO:0007669"/>
    <property type="project" value="UniProtKB-KW"/>
</dbReference>
<dbReference type="Pfam" id="PF25600">
    <property type="entry name" value="TRIM_CC"/>
    <property type="match status" value="1"/>
</dbReference>
<dbReference type="Proteomes" id="UP000001811">
    <property type="component" value="Unplaced"/>
</dbReference>
<feature type="region of interest" description="Disordered" evidence="5">
    <location>
        <begin position="515"/>
        <end position="538"/>
    </location>
</feature>
<evidence type="ECO:0000256" key="3">
    <source>
        <dbReference type="ARBA" id="ARBA00022833"/>
    </source>
</evidence>
<keyword evidence="1" id="KW-0479">Metal-binding</keyword>
<dbReference type="InterPro" id="IPR051051">
    <property type="entry name" value="E3_ubiq-ligase_TRIM/RNF"/>
</dbReference>
<reference evidence="7" key="3">
    <citation type="submission" date="2025-09" db="UniProtKB">
        <authorList>
            <consortium name="Ensembl"/>
        </authorList>
    </citation>
    <scope>IDENTIFICATION</scope>
    <source>
        <strain evidence="7">Thorbecke</strain>
    </source>
</reference>
<sequence length="604" mass="65782">MPLARTCDRLQLWGAGHQSWLHGSRLWRRGEGRQARLLCREGGALSQLLSLQEVQVEPEVLSPRPLHCPSLPCPRGRTWPGLSREPTQFSLACTLFHWSVGPRVHEGWPLLLVCGRLLSQSWPSCCPVPQAQLRARLEVTARQTTEVETQLQELQRRSREIQVQGLPGARPATPPAVPCTPSSREGGAVSQVLEEEVPGTLAAPSPPLSPVGSPGPGHAEASPGPAQSSACTLSSVASSKFSCLMQALELQRTLALRDIQAAETQALAQAREEEQRLQGHLDALARDGCRIRALLEQGDDQTFLQESQQLPEPPQPAGPLTLPQWDEDQQLGPLKESLSALCDLLLQGGSHPRAPAKAADLDPVEAPGPLAPVGSTLCPLRRRLWQNYRNLTFDAGSANCHFYLSRQDQQVQHRRQPRGPAEPGSFELWQVQCAQSFRSEHHYWEVRALSTRSRWASPTRSWRAQAGGPNRQHWPRTASRPGTMGRPRAILGCPGGSWAWIWTWLLAASPSTAWSPRPGPCTPSMPSSPGPSVLSSGSLRAGPLPCAIGLGPRSLGSPRRRPQCPADTGSPPQSAPKASGRPQRKAAAWLLPPGLWFSGDVWYT</sequence>
<evidence type="ECO:0000256" key="1">
    <source>
        <dbReference type="ARBA" id="ARBA00022723"/>
    </source>
</evidence>
<keyword evidence="3" id="KW-0862">Zinc</keyword>
<dbReference type="HOGENOM" id="CLU_013137_0_2_1"/>
<dbReference type="Gene3D" id="2.60.120.920">
    <property type="match status" value="1"/>
</dbReference>
<evidence type="ECO:0000313" key="7">
    <source>
        <dbReference type="Ensembl" id="ENSOCUP00000008905.3"/>
    </source>
</evidence>
<dbReference type="Ensembl" id="ENSOCUT00000010338.3">
    <property type="protein sequence ID" value="ENSOCUP00000008905.3"/>
    <property type="gene ID" value="ENSOCUG00000010329.3"/>
</dbReference>
<feature type="domain" description="TRIM8/14/16/25/29/45/65 coiled-coil region" evidence="6">
    <location>
        <begin position="227"/>
        <end position="346"/>
    </location>
</feature>
<keyword evidence="2" id="KW-0863">Zinc-finger</keyword>
<protein>
    <recommendedName>
        <fullName evidence="6">TRIM8/14/16/25/29/45/65 coiled-coil region domain-containing protein</fullName>
    </recommendedName>
</protein>
<dbReference type="InterPro" id="IPR058030">
    <property type="entry name" value="TRIM8/14/16/25/29/45/65_CC"/>
</dbReference>
<feature type="region of interest" description="Disordered" evidence="5">
    <location>
        <begin position="459"/>
        <end position="486"/>
    </location>
</feature>
<keyword evidence="4" id="KW-0175">Coiled coil</keyword>
<feature type="region of interest" description="Disordered" evidence="5">
    <location>
        <begin position="307"/>
        <end position="326"/>
    </location>
</feature>
<reference evidence="7 8" key="1">
    <citation type="journal article" date="2011" name="Nature">
        <title>A high-resolution map of human evolutionary constraint using 29 mammals.</title>
        <authorList>
            <person name="Lindblad-Toh K."/>
            <person name="Garber M."/>
            <person name="Zuk O."/>
            <person name="Lin M.F."/>
            <person name="Parker B.J."/>
            <person name="Washietl S."/>
            <person name="Kheradpour P."/>
            <person name="Ernst J."/>
            <person name="Jordan G."/>
            <person name="Mauceli E."/>
            <person name="Ward L.D."/>
            <person name="Lowe C.B."/>
            <person name="Holloway A.K."/>
            <person name="Clamp M."/>
            <person name="Gnerre S."/>
            <person name="Alfoldi J."/>
            <person name="Beal K."/>
            <person name="Chang J."/>
            <person name="Clawson H."/>
            <person name="Cuff J."/>
            <person name="Di Palma F."/>
            <person name="Fitzgerald S."/>
            <person name="Flicek P."/>
            <person name="Guttman M."/>
            <person name="Hubisz M.J."/>
            <person name="Jaffe D.B."/>
            <person name="Jungreis I."/>
            <person name="Kent W.J."/>
            <person name="Kostka D."/>
            <person name="Lara M."/>
            <person name="Martins A.L."/>
            <person name="Massingham T."/>
            <person name="Moltke I."/>
            <person name="Raney B.J."/>
            <person name="Rasmussen M.D."/>
            <person name="Robinson J."/>
            <person name="Stark A."/>
            <person name="Vilella A.J."/>
            <person name="Wen J."/>
            <person name="Xie X."/>
            <person name="Zody M.C."/>
            <person name="Baldwin J."/>
            <person name="Bloom T."/>
            <person name="Chin C.W."/>
            <person name="Heiman D."/>
            <person name="Nicol R."/>
            <person name="Nusbaum C."/>
            <person name="Young S."/>
            <person name="Wilkinson J."/>
            <person name="Worley K.C."/>
            <person name="Kovar C.L."/>
            <person name="Muzny D.M."/>
            <person name="Gibbs R.A."/>
            <person name="Cree A."/>
            <person name="Dihn H.H."/>
            <person name="Fowler G."/>
            <person name="Jhangiani S."/>
            <person name="Joshi V."/>
            <person name="Lee S."/>
            <person name="Lewis L.R."/>
            <person name="Nazareth L.V."/>
            <person name="Okwuonu G."/>
            <person name="Santibanez J."/>
            <person name="Warren W.C."/>
            <person name="Mardis E.R."/>
            <person name="Weinstock G.M."/>
            <person name="Wilson R.K."/>
            <person name="Delehaunty K."/>
            <person name="Dooling D."/>
            <person name="Fronik C."/>
            <person name="Fulton L."/>
            <person name="Fulton B."/>
            <person name="Graves T."/>
            <person name="Minx P."/>
            <person name="Sodergren E."/>
            <person name="Birney E."/>
            <person name="Margulies E.H."/>
            <person name="Herrero J."/>
            <person name="Green E.D."/>
            <person name="Haussler D."/>
            <person name="Siepel A."/>
            <person name="Goldman N."/>
            <person name="Pollard K.S."/>
            <person name="Pedersen J.S."/>
            <person name="Lander E.S."/>
            <person name="Kellis M."/>
        </authorList>
    </citation>
    <scope>NUCLEOTIDE SEQUENCE [LARGE SCALE GENOMIC DNA]</scope>
    <source>
        <strain evidence="8">Thorbecke</strain>
    </source>
</reference>
<dbReference type="InParanoid" id="G1SZ32"/>
<proteinExistence type="predicted"/>
<dbReference type="Bgee" id="ENSOCUG00000010329">
    <property type="expression patterns" value="Expressed in uterus and 18 other cell types or tissues"/>
</dbReference>
<feature type="coiled-coil region" evidence="4">
    <location>
        <begin position="245"/>
        <end position="287"/>
    </location>
</feature>
<dbReference type="SUPFAM" id="SSF49899">
    <property type="entry name" value="Concanavalin A-like lectins/glucanases"/>
    <property type="match status" value="1"/>
</dbReference>
<feature type="region of interest" description="Disordered" evidence="5">
    <location>
        <begin position="550"/>
        <end position="584"/>
    </location>
</feature>
<feature type="region of interest" description="Disordered" evidence="5">
    <location>
        <begin position="162"/>
        <end position="230"/>
    </location>
</feature>
<dbReference type="InterPro" id="IPR013320">
    <property type="entry name" value="ConA-like_dom_sf"/>
</dbReference>
<dbReference type="GeneTree" id="ENSGT00940000161851"/>
<feature type="compositionally biased region" description="Pro residues" evidence="5">
    <location>
        <begin position="517"/>
        <end position="529"/>
    </location>
</feature>
<evidence type="ECO:0000259" key="6">
    <source>
        <dbReference type="Pfam" id="PF25600"/>
    </source>
</evidence>
<evidence type="ECO:0000256" key="4">
    <source>
        <dbReference type="SAM" id="Coils"/>
    </source>
</evidence>
<dbReference type="GO" id="GO:0010508">
    <property type="term" value="P:positive regulation of autophagy"/>
    <property type="evidence" value="ECO:0007669"/>
    <property type="project" value="TreeGrafter"/>
</dbReference>
<reference evidence="7" key="2">
    <citation type="submission" date="2025-08" db="UniProtKB">
        <authorList>
            <consortium name="Ensembl"/>
        </authorList>
    </citation>
    <scope>IDENTIFICATION</scope>
    <source>
        <strain evidence="7">Thorbecke</strain>
    </source>
</reference>
<dbReference type="STRING" id="9986.ENSOCUP00000008905"/>
<name>G1SZ32_RABIT</name>
<dbReference type="PANTHER" id="PTHR25465">
    <property type="entry name" value="B-BOX DOMAIN CONTAINING"/>
    <property type="match status" value="1"/>
</dbReference>
<dbReference type="AlphaFoldDB" id="G1SZ32"/>